<accession>A0A1J4JWS5</accession>
<dbReference type="Proteomes" id="UP000179807">
    <property type="component" value="Unassembled WGS sequence"/>
</dbReference>
<dbReference type="EMBL" id="MLAK01000821">
    <property type="protein sequence ID" value="OHT03599.1"/>
    <property type="molecule type" value="Genomic_DNA"/>
</dbReference>
<keyword evidence="2" id="KW-1133">Transmembrane helix</keyword>
<comment type="caution">
    <text evidence="3">The sequence shown here is derived from an EMBL/GenBank/DDBJ whole genome shotgun (WGS) entry which is preliminary data.</text>
</comment>
<feature type="region of interest" description="Disordered" evidence="1">
    <location>
        <begin position="519"/>
        <end position="581"/>
    </location>
</feature>
<organism evidence="3 4">
    <name type="scientific">Tritrichomonas foetus</name>
    <dbReference type="NCBI Taxonomy" id="1144522"/>
    <lineage>
        <taxon>Eukaryota</taxon>
        <taxon>Metamonada</taxon>
        <taxon>Parabasalia</taxon>
        <taxon>Tritrichomonadida</taxon>
        <taxon>Tritrichomonadidae</taxon>
        <taxon>Tritrichomonas</taxon>
    </lineage>
</organism>
<feature type="compositionally biased region" description="Basic and acidic residues" evidence="1">
    <location>
        <begin position="549"/>
        <end position="560"/>
    </location>
</feature>
<evidence type="ECO:0000313" key="4">
    <source>
        <dbReference type="Proteomes" id="UP000179807"/>
    </source>
</evidence>
<reference evidence="3" key="1">
    <citation type="submission" date="2016-10" db="EMBL/GenBank/DDBJ databases">
        <authorList>
            <person name="Benchimol M."/>
            <person name="Almeida L.G."/>
            <person name="Vasconcelos A.T."/>
            <person name="Perreira-Neves A."/>
            <person name="Rosa I.A."/>
            <person name="Tasca T."/>
            <person name="Bogo M.R."/>
            <person name="de Souza W."/>
        </authorList>
    </citation>
    <scope>NUCLEOTIDE SEQUENCE [LARGE SCALE GENOMIC DNA]</scope>
    <source>
        <strain evidence="3">K</strain>
    </source>
</reference>
<evidence type="ECO:0000256" key="2">
    <source>
        <dbReference type="SAM" id="Phobius"/>
    </source>
</evidence>
<name>A0A1J4JWS5_9EUKA</name>
<dbReference type="GeneID" id="94841194"/>
<dbReference type="RefSeq" id="XP_068356735.1">
    <property type="nucleotide sequence ID" value="XM_068506490.1"/>
</dbReference>
<evidence type="ECO:0000313" key="3">
    <source>
        <dbReference type="EMBL" id="OHT03599.1"/>
    </source>
</evidence>
<feature type="region of interest" description="Disordered" evidence="1">
    <location>
        <begin position="477"/>
        <end position="496"/>
    </location>
</feature>
<sequence>MLVNLFFLINQRYDFTQTGSFFLSARDSDHLVFDYKESFQTFIFTSCNMNSCIEVGGHENSKQFSDYDLKGISFDQKSFQIKFLSDANVSIWILPPKMCHLTSLFVMSKSDFTVKIRPKKNFASDFMISKLFHFFKKSIVFHSNDFLNDNLQNNRNFNTNNLNTNNANTNNSNANNANTNNVNTNNANANNVNTNNLNTNNLNTNNLNTNNANANNVNINNENTNNVNTNNINTNNVNANIMNERRDQYFEISPKVGNGINSSYLENDDEFNFCVFCPSLLKDSERMVSFGFSSRGEATSSLFYTNVNSPDYSAFNQYSTYQIDQPYFVKSTYKKSDTHSQYLNINSSFTNKIVDSSFSSKLTGTVLYFKENGNEFTLIDDDSWIAGLEVIYSVSFWSRMFWIWVMAILVIFIMAILLVLFCVCRKLHNGIDREENGENRDDDDCCAPDAAYIGEDAEMDDFFDDEKKPDTAVFIQESYSKEEDDDDEIESDTEDNPYKHHDVVFEHFFPNSTTATNCTGNNDDINPNSSNIENDNCENPNSENVNGVDDIRDERAKDEKEAGEDDAENPLEVVNPYSLPI</sequence>
<dbReference type="AlphaFoldDB" id="A0A1J4JWS5"/>
<feature type="transmembrane region" description="Helical" evidence="2">
    <location>
        <begin position="401"/>
        <end position="423"/>
    </location>
</feature>
<keyword evidence="2" id="KW-0812">Transmembrane</keyword>
<keyword evidence="4" id="KW-1185">Reference proteome</keyword>
<evidence type="ECO:0000256" key="1">
    <source>
        <dbReference type="SAM" id="MobiDB-lite"/>
    </source>
</evidence>
<keyword evidence="2" id="KW-0472">Membrane</keyword>
<gene>
    <name evidence="3" type="ORF">TRFO_28967</name>
</gene>
<feature type="compositionally biased region" description="Low complexity" evidence="1">
    <location>
        <begin position="521"/>
        <end position="534"/>
    </location>
</feature>
<feature type="compositionally biased region" description="Acidic residues" evidence="1">
    <location>
        <begin position="482"/>
        <end position="495"/>
    </location>
</feature>
<protein>
    <submittedName>
        <fullName evidence="3">Uncharacterized protein</fullName>
    </submittedName>
</protein>
<proteinExistence type="predicted"/>
<dbReference type="VEuPathDB" id="TrichDB:TRFO_28967"/>